<dbReference type="AlphaFoldDB" id="A0AAV4UGD5"/>
<sequence>MKTRLSTQFIEKVYDLRFHSFYLQLKILVHKEQRGAGRSRSDIDTRARGATGHRRYVIASKNKEGRIDPAPILIFEQEVLLALAAIEFQLIVNILLGTKRADRSRSDTDIRARGVTGPRRYEQRGARITCSNNSRVVPGIPAEQLLDPRSYGRRGAGRSRSDIAIRARGATGPRRYEQRGRVDPAPIWKLEQEVILALAAIEKEFLLELPVVITPESCLVFQQNMLLTLAAM</sequence>
<keyword evidence="2" id="KW-1185">Reference proteome</keyword>
<name>A0AAV4UGD5_CAEEX</name>
<comment type="caution">
    <text evidence="1">The sequence shown here is derived from an EMBL/GenBank/DDBJ whole genome shotgun (WGS) entry which is preliminary data.</text>
</comment>
<proteinExistence type="predicted"/>
<accession>A0AAV4UGD5</accession>
<reference evidence="1 2" key="1">
    <citation type="submission" date="2021-06" db="EMBL/GenBank/DDBJ databases">
        <title>Caerostris extrusa draft genome.</title>
        <authorList>
            <person name="Kono N."/>
            <person name="Arakawa K."/>
        </authorList>
    </citation>
    <scope>NUCLEOTIDE SEQUENCE [LARGE SCALE GENOMIC DNA]</scope>
</reference>
<evidence type="ECO:0000313" key="1">
    <source>
        <dbReference type="EMBL" id="GIY56802.1"/>
    </source>
</evidence>
<gene>
    <name evidence="1" type="ORF">CEXT_491251</name>
</gene>
<dbReference type="EMBL" id="BPLR01012811">
    <property type="protein sequence ID" value="GIY56802.1"/>
    <property type="molecule type" value="Genomic_DNA"/>
</dbReference>
<organism evidence="1 2">
    <name type="scientific">Caerostris extrusa</name>
    <name type="common">Bark spider</name>
    <name type="synonym">Caerostris bankana</name>
    <dbReference type="NCBI Taxonomy" id="172846"/>
    <lineage>
        <taxon>Eukaryota</taxon>
        <taxon>Metazoa</taxon>
        <taxon>Ecdysozoa</taxon>
        <taxon>Arthropoda</taxon>
        <taxon>Chelicerata</taxon>
        <taxon>Arachnida</taxon>
        <taxon>Araneae</taxon>
        <taxon>Araneomorphae</taxon>
        <taxon>Entelegynae</taxon>
        <taxon>Araneoidea</taxon>
        <taxon>Araneidae</taxon>
        <taxon>Caerostris</taxon>
    </lineage>
</organism>
<protein>
    <submittedName>
        <fullName evidence="1">Uncharacterized protein</fullName>
    </submittedName>
</protein>
<evidence type="ECO:0000313" key="2">
    <source>
        <dbReference type="Proteomes" id="UP001054945"/>
    </source>
</evidence>
<dbReference type="Proteomes" id="UP001054945">
    <property type="component" value="Unassembled WGS sequence"/>
</dbReference>